<evidence type="ECO:0000313" key="2">
    <source>
        <dbReference type="Proteomes" id="UP000198397"/>
    </source>
</evidence>
<dbReference type="Proteomes" id="UP000198397">
    <property type="component" value="Unassembled WGS sequence"/>
</dbReference>
<accession>A0A238VTV2</accession>
<evidence type="ECO:0008006" key="3">
    <source>
        <dbReference type="Google" id="ProtNLM"/>
    </source>
</evidence>
<proteinExistence type="predicted"/>
<name>A0A238VTV2_HALVU</name>
<dbReference type="AlphaFoldDB" id="A0A238VTV2"/>
<sequence length="120" mass="13548">MESERTDEPPTGPPREDEILVTCECQDGTVHVYPDGVFIERAPKSQFTDRWIPLSEITGVTYSKRLVISYLQIEQDGITADSESLFSTPVDTNTVHFGFGKRGCIERVEETIRRRLAAVD</sequence>
<dbReference type="RefSeq" id="WP_089384114.1">
    <property type="nucleotide sequence ID" value="NZ_FZNQ01000004.1"/>
</dbReference>
<evidence type="ECO:0000313" key="1">
    <source>
        <dbReference type="EMBL" id="SNR37621.1"/>
    </source>
</evidence>
<organism evidence="1 2">
    <name type="scientific">Halorubrum vacuolatum</name>
    <name type="common">Natronobacterium vacuolatum</name>
    <dbReference type="NCBI Taxonomy" id="63740"/>
    <lineage>
        <taxon>Archaea</taxon>
        <taxon>Methanobacteriati</taxon>
        <taxon>Methanobacteriota</taxon>
        <taxon>Stenosarchaea group</taxon>
        <taxon>Halobacteria</taxon>
        <taxon>Halobacteriales</taxon>
        <taxon>Haloferacaceae</taxon>
        <taxon>Halorubrum</taxon>
    </lineage>
</organism>
<keyword evidence="2" id="KW-1185">Reference proteome</keyword>
<dbReference type="EMBL" id="FZNQ01000004">
    <property type="protein sequence ID" value="SNR37621.1"/>
    <property type="molecule type" value="Genomic_DNA"/>
</dbReference>
<gene>
    <name evidence="1" type="ORF">SAMN06264855_10461</name>
</gene>
<reference evidence="1 2" key="1">
    <citation type="submission" date="2017-06" db="EMBL/GenBank/DDBJ databases">
        <authorList>
            <person name="Kim H.J."/>
            <person name="Triplett B.A."/>
        </authorList>
    </citation>
    <scope>NUCLEOTIDE SEQUENCE [LARGE SCALE GENOMIC DNA]</scope>
    <source>
        <strain evidence="1 2">DSM 8800</strain>
    </source>
</reference>
<protein>
    <recommendedName>
        <fullName evidence="3">PH domain-containing protein</fullName>
    </recommendedName>
</protein>
<dbReference type="OrthoDB" id="329240at2157"/>